<dbReference type="OrthoDB" id="117988at2"/>
<comment type="caution">
    <text evidence="1">The sequence shown here is derived from an EMBL/GenBank/DDBJ whole genome shotgun (WGS) entry which is preliminary data.</text>
</comment>
<organism evidence="1 2">
    <name type="scientific">Edaphobacter modestus</name>
    <dbReference type="NCBI Taxonomy" id="388466"/>
    <lineage>
        <taxon>Bacteria</taxon>
        <taxon>Pseudomonadati</taxon>
        <taxon>Acidobacteriota</taxon>
        <taxon>Terriglobia</taxon>
        <taxon>Terriglobales</taxon>
        <taxon>Acidobacteriaceae</taxon>
        <taxon>Edaphobacter</taxon>
    </lineage>
</organism>
<dbReference type="Proteomes" id="UP000292958">
    <property type="component" value="Unassembled WGS sequence"/>
</dbReference>
<gene>
    <name evidence="1" type="ORF">BDD14_3511</name>
</gene>
<reference evidence="1 2" key="1">
    <citation type="submission" date="2019-02" db="EMBL/GenBank/DDBJ databases">
        <title>Genomic Encyclopedia of Archaeal and Bacterial Type Strains, Phase II (KMG-II): from individual species to whole genera.</title>
        <authorList>
            <person name="Goeker M."/>
        </authorList>
    </citation>
    <scope>NUCLEOTIDE SEQUENCE [LARGE SCALE GENOMIC DNA]</scope>
    <source>
        <strain evidence="1 2">DSM 18101</strain>
    </source>
</reference>
<proteinExistence type="predicted"/>
<sequence>MPRLPVTEAEIDAFLAAFEGCTLPKTEWTHSAHLLTGACYVHGMGHEAALAKMRHCVRRYNESVGGQNTATSGYHESITVMWIRLLDRLHRESAPMDRAQFAALAVERFAAHRDIFREYYDFDLTGSTEARLRWVEPTLKPLE</sequence>
<dbReference type="EMBL" id="SHKW01000001">
    <property type="protein sequence ID" value="RZU41969.1"/>
    <property type="molecule type" value="Genomic_DNA"/>
</dbReference>
<keyword evidence="2" id="KW-1185">Reference proteome</keyword>
<dbReference type="RefSeq" id="WP_130419794.1">
    <property type="nucleotide sequence ID" value="NZ_SHKW01000001.1"/>
</dbReference>
<protein>
    <submittedName>
        <fullName evidence="1">Uncharacterized protein</fullName>
    </submittedName>
</protein>
<evidence type="ECO:0000313" key="1">
    <source>
        <dbReference type="EMBL" id="RZU41969.1"/>
    </source>
</evidence>
<name>A0A4Q7YXZ0_9BACT</name>
<evidence type="ECO:0000313" key="2">
    <source>
        <dbReference type="Proteomes" id="UP000292958"/>
    </source>
</evidence>
<accession>A0A4Q7YXZ0</accession>
<dbReference type="AlphaFoldDB" id="A0A4Q7YXZ0"/>